<organism evidence="2 3">
    <name type="scientific">Sphingomonas piscis</name>
    <dbReference type="NCBI Taxonomy" id="2714943"/>
    <lineage>
        <taxon>Bacteria</taxon>
        <taxon>Pseudomonadati</taxon>
        <taxon>Pseudomonadota</taxon>
        <taxon>Alphaproteobacteria</taxon>
        <taxon>Sphingomonadales</taxon>
        <taxon>Sphingomonadaceae</taxon>
        <taxon>Sphingomonas</taxon>
    </lineage>
</organism>
<feature type="chain" id="PRO_5026066515" evidence="1">
    <location>
        <begin position="21"/>
        <end position="125"/>
    </location>
</feature>
<evidence type="ECO:0000256" key="1">
    <source>
        <dbReference type="SAM" id="SignalP"/>
    </source>
</evidence>
<dbReference type="RefSeq" id="WP_166411758.1">
    <property type="nucleotide sequence ID" value="NZ_CP049869.1"/>
</dbReference>
<name>A0A6G7YRK3_9SPHN</name>
<proteinExistence type="predicted"/>
<sequence>MRSFAVAFAALAGIAGPAAAQEYYAPPAIGGPVLPSGMGSILEARGWSFPSGPFERVKLDAGTAIGRCAIAVSAQAGNQVTAINNVRYSRNGLRVTGAVDSDQTFRCNVDDLGRVTSVSFKPNRA</sequence>
<keyword evidence="1" id="KW-0732">Signal</keyword>
<gene>
    <name evidence="2" type="ORF">G7077_11115</name>
</gene>
<reference evidence="2 3" key="1">
    <citation type="submission" date="2020-03" db="EMBL/GenBank/DDBJ databases">
        <title>Sphingomonas sp. nov., isolated from fish.</title>
        <authorList>
            <person name="Hyun D.-W."/>
            <person name="Bae J.-W."/>
        </authorList>
    </citation>
    <scope>NUCLEOTIDE SEQUENCE [LARGE SCALE GENOMIC DNA]</scope>
    <source>
        <strain evidence="2 3">HDW15B</strain>
    </source>
</reference>
<dbReference type="AlphaFoldDB" id="A0A6G7YRK3"/>
<keyword evidence="3" id="KW-1185">Reference proteome</keyword>
<dbReference type="KEGG" id="spii:G7077_11115"/>
<accession>A0A6G7YRK3</accession>
<dbReference type="EMBL" id="CP049869">
    <property type="protein sequence ID" value="QIK79370.1"/>
    <property type="molecule type" value="Genomic_DNA"/>
</dbReference>
<protein>
    <submittedName>
        <fullName evidence="2">Uncharacterized protein</fullName>
    </submittedName>
</protein>
<dbReference type="Proteomes" id="UP000503222">
    <property type="component" value="Chromosome"/>
</dbReference>
<evidence type="ECO:0000313" key="3">
    <source>
        <dbReference type="Proteomes" id="UP000503222"/>
    </source>
</evidence>
<feature type="signal peptide" evidence="1">
    <location>
        <begin position="1"/>
        <end position="20"/>
    </location>
</feature>
<evidence type="ECO:0000313" key="2">
    <source>
        <dbReference type="EMBL" id="QIK79370.1"/>
    </source>
</evidence>